<dbReference type="AlphaFoldDB" id="A0A1M5AAS5"/>
<dbReference type="PROSITE" id="PS51272">
    <property type="entry name" value="SLH"/>
    <property type="match status" value="3"/>
</dbReference>
<dbReference type="InterPro" id="IPR003343">
    <property type="entry name" value="Big_2"/>
</dbReference>
<accession>A0A1M5AAS5</accession>
<reference evidence="4" key="1">
    <citation type="submission" date="2016-11" db="EMBL/GenBank/DDBJ databases">
        <authorList>
            <person name="Varghese N."/>
            <person name="Submissions S."/>
        </authorList>
    </citation>
    <scope>NUCLEOTIDE SEQUENCE [LARGE SCALE GENOMIC DNA]</scope>
    <source>
        <strain evidence="4">DSM 11792</strain>
    </source>
</reference>
<gene>
    <name evidence="3" type="ORF">SAMN02745218_01848</name>
</gene>
<dbReference type="SUPFAM" id="SSF48239">
    <property type="entry name" value="Terpenoid cyclases/Protein prenyltransferases"/>
    <property type="match status" value="1"/>
</dbReference>
<dbReference type="OrthoDB" id="1947068at2"/>
<feature type="domain" description="SLH" evidence="2">
    <location>
        <begin position="894"/>
        <end position="957"/>
    </location>
</feature>
<name>A0A1M5AAS5_9FIRM</name>
<dbReference type="Gene3D" id="1.50.10.20">
    <property type="match status" value="1"/>
</dbReference>
<organism evidence="3 4">
    <name type="scientific">Desulfofundulus australicus DSM 11792</name>
    <dbReference type="NCBI Taxonomy" id="1121425"/>
    <lineage>
        <taxon>Bacteria</taxon>
        <taxon>Bacillati</taxon>
        <taxon>Bacillota</taxon>
        <taxon>Clostridia</taxon>
        <taxon>Eubacteriales</taxon>
        <taxon>Peptococcaceae</taxon>
        <taxon>Desulfofundulus</taxon>
    </lineage>
</organism>
<dbReference type="EMBL" id="FQUW01000020">
    <property type="protein sequence ID" value="SHF27187.1"/>
    <property type="molecule type" value="Genomic_DNA"/>
</dbReference>
<dbReference type="SUPFAM" id="SSF49373">
    <property type="entry name" value="Invasin/intimin cell-adhesion fragments"/>
    <property type="match status" value="1"/>
</dbReference>
<dbReference type="Proteomes" id="UP000184196">
    <property type="component" value="Unassembled WGS sequence"/>
</dbReference>
<proteinExistence type="predicted"/>
<feature type="domain" description="SLH" evidence="2">
    <location>
        <begin position="762"/>
        <end position="825"/>
    </location>
</feature>
<dbReference type="InterPro" id="IPR008930">
    <property type="entry name" value="Terpenoid_cyclase/PrenylTrfase"/>
</dbReference>
<dbReference type="InterPro" id="IPR051465">
    <property type="entry name" value="Cell_Envelope_Struct_Comp"/>
</dbReference>
<dbReference type="Gene3D" id="2.170.130.30">
    <property type="match status" value="1"/>
</dbReference>
<feature type="domain" description="SLH" evidence="2">
    <location>
        <begin position="827"/>
        <end position="886"/>
    </location>
</feature>
<keyword evidence="4" id="KW-1185">Reference proteome</keyword>
<dbReference type="InterPro" id="IPR027954">
    <property type="entry name" value="Transcobalamin-like_C"/>
</dbReference>
<evidence type="ECO:0000313" key="3">
    <source>
        <dbReference type="EMBL" id="SHF27187.1"/>
    </source>
</evidence>
<dbReference type="Pfam" id="PF14478">
    <property type="entry name" value="DUF4430"/>
    <property type="match status" value="1"/>
</dbReference>
<dbReference type="PANTHER" id="PTHR43308:SF5">
    <property type="entry name" value="S-LAYER PROTEIN _ PEPTIDOGLYCAN ENDO-BETA-N-ACETYLGLUCOSAMINIDASE"/>
    <property type="match status" value="1"/>
</dbReference>
<dbReference type="InterPro" id="IPR001119">
    <property type="entry name" value="SLH_dom"/>
</dbReference>
<dbReference type="PANTHER" id="PTHR43308">
    <property type="entry name" value="OUTER MEMBRANE PROTEIN ALPHA-RELATED"/>
    <property type="match status" value="1"/>
</dbReference>
<dbReference type="Gene3D" id="2.60.40.1080">
    <property type="match status" value="1"/>
</dbReference>
<dbReference type="Pfam" id="PF00395">
    <property type="entry name" value="SLH"/>
    <property type="match status" value="3"/>
</dbReference>
<evidence type="ECO:0000256" key="1">
    <source>
        <dbReference type="ARBA" id="ARBA00022737"/>
    </source>
</evidence>
<dbReference type="Pfam" id="PF02368">
    <property type="entry name" value="Big_2"/>
    <property type="match status" value="1"/>
</dbReference>
<evidence type="ECO:0000313" key="4">
    <source>
        <dbReference type="Proteomes" id="UP000184196"/>
    </source>
</evidence>
<dbReference type="SMART" id="SM00635">
    <property type="entry name" value="BID_2"/>
    <property type="match status" value="1"/>
</dbReference>
<dbReference type="InterPro" id="IPR008964">
    <property type="entry name" value="Invasin/intimin_cell_adhesion"/>
</dbReference>
<sequence>MLEFYKARREKRRKGVRTLYNHKRTIKKLSLLLVLVMAVTMLTPAVNAGASGTPASPANNAVQFLYNEYIQKGINNSEYGVGSYALYVLKQAGVDVASWVYNGENLEDAVTNAVYNDISQPDKVPAKILAQDLLAVQALGRSDLADQLVEILKNRQTENGFDTGAYSLFSNLPAFDLLGRAGKLSVVNAAYTRDYILSNQLTQSTVPAEVYGAWGGSWTDDKGNTNYFADFMATAQAVRALHYLDPGGQDARVQAAINNGLNWMRNQQKADGSFVAGWDDPAIDTAEVVVTLKALGRDPADWKTGDGKTAVDYLMNNVLNPDGSFGTSKNAMDAIWVLSACNSLGIQPTVWRFYLDPSSNTLNIGAQQQFRAVWQDACGQSDVTQWAIWSVADSSIASVDGSGLVTAKNAGQTVVKAVYNGLTASAALTVKSAAGGGGTAAAVTVGMAVVGMNGELLYSPSYVMVPKENKWGLTALGALDASGVPYHTSTWSWGILVDEIAGQANSGMAGWMYTVNGQVPSYGPEKYNIKEGDKIIWYYSKSMDQQPPKWEDLVKQASTGYSQTGNLPAPVSDSTLNAAIKDAGSAGRVVLQAEDNQTVLALRVDQLAKIVDVNKPLAVTVSGVQFVLSVDSLKVPELKVADAAQLQVKAQKLSSTEAQDLARPVAGELKLVGDVYELDVLAVKKDGTVQKIAQLPGCRVLLPVPAEAREAAATGRVKVYRYDESEKTWDEVGGTYDPAAGGLTFKADHFSKYALMETTAPPELITFADIAGHWAQKEIEFMTTKGFVTGVGENKFAPEATVTRAEFAAILARMAGLTADPDGAERFNDVPQDAWYCGMVGAAAKAGLVRGTGEHSFAPNEPITRQQMAVMMARLMAREGQDMGIGEAGAARILAGFEDAASISPWARNSVALVIREGIMKGRTVTQFVPAGHTTRAEATVVLCRVWQKLQPAAADKK</sequence>
<keyword evidence="1" id="KW-0677">Repeat</keyword>
<evidence type="ECO:0000259" key="2">
    <source>
        <dbReference type="PROSITE" id="PS51272"/>
    </source>
</evidence>
<protein>
    <submittedName>
        <fullName evidence="3">S-layer homology domain-containing protein</fullName>
    </submittedName>
</protein>